<dbReference type="Gene3D" id="3.40.50.1400">
    <property type="match status" value="2"/>
</dbReference>
<evidence type="ECO:0000256" key="8">
    <source>
        <dbReference type="RuleBase" id="RU004185"/>
    </source>
</evidence>
<keyword evidence="5 7" id="KW-0627">Porphyrin biosynthesis</keyword>
<evidence type="ECO:0000313" key="9">
    <source>
        <dbReference type="EMBL" id="EDM81344.1"/>
    </source>
</evidence>
<proteinExistence type="inferred from homology"/>
<feature type="binding site" evidence="7">
    <location>
        <position position="195"/>
    </location>
    <ligand>
        <name>Fe(2+)</name>
        <dbReference type="ChEBI" id="CHEBI:29033"/>
    </ligand>
</feature>
<accession>A6FYS2</accession>
<comment type="catalytic activity">
    <reaction evidence="6">
        <text>Fe-coproporphyrin III + 2 H(+) = coproporphyrin III + Fe(2+)</text>
        <dbReference type="Rhea" id="RHEA:49572"/>
        <dbReference type="ChEBI" id="CHEBI:15378"/>
        <dbReference type="ChEBI" id="CHEBI:29033"/>
        <dbReference type="ChEBI" id="CHEBI:68438"/>
        <dbReference type="ChEBI" id="CHEBI:131725"/>
        <dbReference type="EC" id="4.99.1.9"/>
    </reaction>
    <physiologicalReaction direction="right-to-left" evidence="6">
        <dbReference type="Rhea" id="RHEA:49574"/>
    </physiologicalReaction>
</comment>
<dbReference type="InterPro" id="IPR001015">
    <property type="entry name" value="Ferrochelatase"/>
</dbReference>
<keyword evidence="3 7" id="KW-0350">Heme biosynthesis</keyword>
<reference evidence="9 10" key="1">
    <citation type="submission" date="2007-06" db="EMBL/GenBank/DDBJ databases">
        <authorList>
            <person name="Shimkets L."/>
            <person name="Ferriera S."/>
            <person name="Johnson J."/>
            <person name="Kravitz S."/>
            <person name="Beeson K."/>
            <person name="Sutton G."/>
            <person name="Rogers Y.-H."/>
            <person name="Friedman R."/>
            <person name="Frazier M."/>
            <person name="Venter J.C."/>
        </authorList>
    </citation>
    <scope>NUCLEOTIDE SEQUENCE [LARGE SCALE GENOMIC DNA]</scope>
    <source>
        <strain evidence="9 10">SIR-1</strain>
    </source>
</reference>
<comment type="function">
    <text evidence="7">Catalyzes the ferrous insertion into protoporphyrin IX.</text>
</comment>
<dbReference type="PANTHER" id="PTHR11108:SF1">
    <property type="entry name" value="FERROCHELATASE, MITOCHONDRIAL"/>
    <property type="match status" value="1"/>
</dbReference>
<dbReference type="OrthoDB" id="9809741at2"/>
<keyword evidence="7" id="KW-0479">Metal-binding</keyword>
<evidence type="ECO:0000256" key="2">
    <source>
        <dbReference type="ARBA" id="ARBA00023004"/>
    </source>
</evidence>
<evidence type="ECO:0000256" key="7">
    <source>
        <dbReference type="HAMAP-Rule" id="MF_00323"/>
    </source>
</evidence>
<dbReference type="InterPro" id="IPR033644">
    <property type="entry name" value="Ferrochelatase_C"/>
</dbReference>
<keyword evidence="2 7" id="KW-0408">Iron</keyword>
<dbReference type="GO" id="GO:0046872">
    <property type="term" value="F:metal ion binding"/>
    <property type="evidence" value="ECO:0007669"/>
    <property type="project" value="UniProtKB-KW"/>
</dbReference>
<dbReference type="CDD" id="cd03411">
    <property type="entry name" value="Ferrochelatase_N"/>
    <property type="match status" value="1"/>
</dbReference>
<comment type="subcellular location">
    <subcellularLocation>
        <location evidence="7">Cytoplasm</location>
    </subcellularLocation>
</comment>
<dbReference type="STRING" id="391625.PPSIR1_40710"/>
<keyword evidence="7" id="KW-0963">Cytoplasm</keyword>
<evidence type="ECO:0000256" key="4">
    <source>
        <dbReference type="ARBA" id="ARBA00023239"/>
    </source>
</evidence>
<dbReference type="GO" id="GO:0005737">
    <property type="term" value="C:cytoplasm"/>
    <property type="evidence" value="ECO:0007669"/>
    <property type="project" value="UniProtKB-SubCell"/>
</dbReference>
<dbReference type="eggNOG" id="COG0276">
    <property type="taxonomic scope" value="Bacteria"/>
</dbReference>
<evidence type="ECO:0000256" key="6">
    <source>
        <dbReference type="ARBA" id="ARBA00024536"/>
    </source>
</evidence>
<dbReference type="UniPathway" id="UPA00252">
    <property type="reaction ID" value="UER00325"/>
</dbReference>
<dbReference type="HAMAP" id="MF_00323">
    <property type="entry name" value="Ferrochelatase"/>
    <property type="match status" value="1"/>
</dbReference>
<protein>
    <recommendedName>
        <fullName evidence="7">Ferrochelatase</fullName>
        <ecNumber evidence="7">4.98.1.1</ecNumber>
    </recommendedName>
    <alternativeName>
        <fullName evidence="7">Heme synthase</fullName>
    </alternativeName>
    <alternativeName>
        <fullName evidence="7">Protoheme ferro-lyase</fullName>
    </alternativeName>
</protein>
<dbReference type="SUPFAM" id="SSF53800">
    <property type="entry name" value="Chelatase"/>
    <property type="match status" value="1"/>
</dbReference>
<evidence type="ECO:0000256" key="1">
    <source>
        <dbReference type="ARBA" id="ARBA00007718"/>
    </source>
</evidence>
<dbReference type="EMBL" id="ABCS01000004">
    <property type="protein sequence ID" value="EDM81344.1"/>
    <property type="molecule type" value="Genomic_DNA"/>
</dbReference>
<dbReference type="CDD" id="cd00419">
    <property type="entry name" value="Ferrochelatase_C"/>
    <property type="match status" value="1"/>
</dbReference>
<dbReference type="AlphaFoldDB" id="A6FYS2"/>
<comment type="pathway">
    <text evidence="7">Porphyrin-containing compound metabolism; protoheme biosynthesis; protoheme from protoporphyrin-IX: step 1/1.</text>
</comment>
<dbReference type="GO" id="GO:0006783">
    <property type="term" value="P:heme biosynthetic process"/>
    <property type="evidence" value="ECO:0007669"/>
    <property type="project" value="UniProtKB-UniRule"/>
</dbReference>
<keyword evidence="4 7" id="KW-0456">Lyase</keyword>
<dbReference type="Pfam" id="PF00762">
    <property type="entry name" value="Ferrochelatase"/>
    <property type="match status" value="1"/>
</dbReference>
<comment type="catalytic activity">
    <reaction evidence="7">
        <text>heme b + 2 H(+) = protoporphyrin IX + Fe(2+)</text>
        <dbReference type="Rhea" id="RHEA:22584"/>
        <dbReference type="ChEBI" id="CHEBI:15378"/>
        <dbReference type="ChEBI" id="CHEBI:29033"/>
        <dbReference type="ChEBI" id="CHEBI:57306"/>
        <dbReference type="ChEBI" id="CHEBI:60344"/>
        <dbReference type="EC" id="4.98.1.1"/>
    </reaction>
</comment>
<keyword evidence="10" id="KW-1185">Reference proteome</keyword>
<comment type="caution">
    <text evidence="9">The sequence shown here is derived from an EMBL/GenBank/DDBJ whole genome shotgun (WGS) entry which is preliminary data.</text>
</comment>
<feature type="binding site" evidence="7">
    <location>
        <position position="309"/>
    </location>
    <ligand>
        <name>Fe(2+)</name>
        <dbReference type="ChEBI" id="CHEBI:29033"/>
    </ligand>
</feature>
<dbReference type="InterPro" id="IPR033659">
    <property type="entry name" value="Ferrochelatase_N"/>
</dbReference>
<evidence type="ECO:0000256" key="5">
    <source>
        <dbReference type="ARBA" id="ARBA00023244"/>
    </source>
</evidence>
<dbReference type="PANTHER" id="PTHR11108">
    <property type="entry name" value="FERROCHELATASE"/>
    <property type="match status" value="1"/>
</dbReference>
<dbReference type="NCBIfam" id="TIGR00109">
    <property type="entry name" value="hemH"/>
    <property type="match status" value="1"/>
</dbReference>
<evidence type="ECO:0000256" key="3">
    <source>
        <dbReference type="ARBA" id="ARBA00023133"/>
    </source>
</evidence>
<sequence length="364" mass="39985">MTAELHRTGILLVNLGTPDAPEAGPVRRYLREFLSDPRVIDINPVARWLLLNLIILPTRPAKSAAAYREVWTEAGSPLLVHGQALTEALRARIDEHPIELAMRYGNPSIASGLERLRAQGCDRIVAFPLFPHYASSSTGSAVEKIYAEAGKLWNTPYVTIVPAFYDHPAFIEAFAAVGRPVLDDFQPDHVLFSFHGLPERQVIRSADPGQCLPKPQCCASIHAGNRNCYRAQCYETARLLADTLELGEGDGSGDTDFKAGLQWSVSFQSRLGRTPWIRPYTDEVLVELAKSGVEKLAVYCPAFVADCLETLEEIGMRAVEDFKAAGGKELRLIPSLNAHPSWVDATQALVSECLPHPRALPVVP</sequence>
<comment type="similarity">
    <text evidence="1 7 8">Belongs to the ferrochelatase family.</text>
</comment>
<dbReference type="Proteomes" id="UP000005801">
    <property type="component" value="Unassembled WGS sequence"/>
</dbReference>
<organism evidence="9 10">
    <name type="scientific">Plesiocystis pacifica SIR-1</name>
    <dbReference type="NCBI Taxonomy" id="391625"/>
    <lineage>
        <taxon>Bacteria</taxon>
        <taxon>Pseudomonadati</taxon>
        <taxon>Myxococcota</taxon>
        <taxon>Polyangia</taxon>
        <taxon>Nannocystales</taxon>
        <taxon>Nannocystaceae</taxon>
        <taxon>Plesiocystis</taxon>
    </lineage>
</organism>
<dbReference type="RefSeq" id="WP_006969621.1">
    <property type="nucleotide sequence ID" value="NZ_ABCS01000004.1"/>
</dbReference>
<evidence type="ECO:0000313" key="10">
    <source>
        <dbReference type="Proteomes" id="UP000005801"/>
    </source>
</evidence>
<name>A6FYS2_9BACT</name>
<dbReference type="EC" id="4.98.1.1" evidence="7"/>
<dbReference type="GO" id="GO:0004325">
    <property type="term" value="F:ferrochelatase activity"/>
    <property type="evidence" value="ECO:0007669"/>
    <property type="project" value="UniProtKB-UniRule"/>
</dbReference>
<gene>
    <name evidence="7" type="primary">hemH</name>
    <name evidence="9" type="ORF">PPSIR1_40710</name>
</gene>